<reference evidence="1" key="1">
    <citation type="submission" date="2021-01" db="EMBL/GenBank/DDBJ databases">
        <authorList>
            <person name="Sun Q."/>
        </authorList>
    </citation>
    <scope>NUCLEOTIDE SEQUENCE</scope>
    <source>
        <strain evidence="1">YIM B02566</strain>
    </source>
</reference>
<keyword evidence="2" id="KW-1185">Reference proteome</keyword>
<gene>
    <name evidence="1" type="ORF">JHL16_16050</name>
</gene>
<proteinExistence type="predicted"/>
<protein>
    <submittedName>
        <fullName evidence="1">Uncharacterized protein</fullName>
    </submittedName>
</protein>
<evidence type="ECO:0000313" key="1">
    <source>
        <dbReference type="EMBL" id="MBK1867870.1"/>
    </source>
</evidence>
<dbReference type="Proteomes" id="UP000616151">
    <property type="component" value="Unassembled WGS sequence"/>
</dbReference>
<accession>A0ACC5R5H4</accession>
<dbReference type="EMBL" id="JAENHL010000007">
    <property type="protein sequence ID" value="MBK1867870.1"/>
    <property type="molecule type" value="Genomic_DNA"/>
</dbReference>
<sequence length="731" mass="79601">MPAHRKHRTLEQHTRRIATTLVPIGVAFFVAGSQLYHFWSTERFGLVFLISLASLFVMAAIMAGSARFVISEDEARIPSRNMSRIGPTMRSLLRLPAQAIDLPLPYWRICMAFSITASIGGLLLALYLGADFALTIGTIGIVILAMAIYVPLFAIPRLLFRNTNFPVTALFLSLPLLLPFLINATGLNTYGIWPQVGCAILGVLGMVLLWRGNPPAAIAVGIAAFLSFAALQNYSRVAYTITSMAADDAPQLQAPLEDEVQRWMDKPEWKENPPPYIFFVNAAGGGIRAAYWTTAVLGRVADCSQKFSDRLFAISGVSGGSLGAVIHAAQLRNSLDGEARSRVPPNPPPLCSRHPLSMADVPLPIGLYQSQAKQILAYDFLTPVLGTYLFRDIASAFLPLPPGSDRAVVFEHEMSIAWQAHCARPGSNAACVPNNLDKTSFFALRRSTLRDFWRPAAVNLAWIPILLLNGTHQETGKRVITSHVKIRQAVFTDAYDFISNLTRKDIPIAASVLNSARFPIVSPSGVVVDGANGGDTTLGHIIDGGYFENNGAATLEELVTETMRIIDNRWPEGKRRPTPVVIEILNNPNYAEQDYAVWNEIQDDFGIQVANTTPPGDKGVPTLLSQVAGALLGLYNTSGGREVMASKSLIKTMHNPKGLFIQFRLCPNMAPSPPLGWLLTPQSQQAMDDLLLGVGDRRPSASSGRSTATYLNCFNANQRSLARVLSLLNEG</sequence>
<organism evidence="1 2">
    <name type="scientific">Taklimakanibacter albus</name>
    <dbReference type="NCBI Taxonomy" id="2800327"/>
    <lineage>
        <taxon>Bacteria</taxon>
        <taxon>Pseudomonadati</taxon>
        <taxon>Pseudomonadota</taxon>
        <taxon>Alphaproteobacteria</taxon>
        <taxon>Hyphomicrobiales</taxon>
        <taxon>Aestuariivirgaceae</taxon>
        <taxon>Taklimakanibacter</taxon>
    </lineage>
</organism>
<evidence type="ECO:0000313" key="2">
    <source>
        <dbReference type="Proteomes" id="UP000616151"/>
    </source>
</evidence>
<comment type="caution">
    <text evidence="1">The sequence shown here is derived from an EMBL/GenBank/DDBJ whole genome shotgun (WGS) entry which is preliminary data.</text>
</comment>
<name>A0ACC5R5H4_9HYPH</name>